<accession>A0A382MHR3</accession>
<sequence length="102" mass="11742">MDTKDVVSVTLQNSEALPSIDLPNTETFVCTQGDHPTFAQWDYTKNTTYNFTHNAIYFEYTHRRINSWYRWSFGLASPQPFASSLGQPINRTFGDRTLVSNL</sequence>
<proteinExistence type="predicted"/>
<gene>
    <name evidence="1" type="ORF">METZ01_LOCUS301233</name>
</gene>
<evidence type="ECO:0000313" key="1">
    <source>
        <dbReference type="EMBL" id="SVC48379.1"/>
    </source>
</evidence>
<protein>
    <submittedName>
        <fullName evidence="1">Uncharacterized protein</fullName>
    </submittedName>
</protein>
<dbReference type="EMBL" id="UINC01093723">
    <property type="protein sequence ID" value="SVC48379.1"/>
    <property type="molecule type" value="Genomic_DNA"/>
</dbReference>
<feature type="non-terminal residue" evidence="1">
    <location>
        <position position="102"/>
    </location>
</feature>
<dbReference type="AlphaFoldDB" id="A0A382MHR3"/>
<organism evidence="1">
    <name type="scientific">marine metagenome</name>
    <dbReference type="NCBI Taxonomy" id="408172"/>
    <lineage>
        <taxon>unclassified sequences</taxon>
        <taxon>metagenomes</taxon>
        <taxon>ecological metagenomes</taxon>
    </lineage>
</organism>
<name>A0A382MHR3_9ZZZZ</name>
<reference evidence="1" key="1">
    <citation type="submission" date="2018-05" db="EMBL/GenBank/DDBJ databases">
        <authorList>
            <person name="Lanie J.A."/>
            <person name="Ng W.-L."/>
            <person name="Kazmierczak K.M."/>
            <person name="Andrzejewski T.M."/>
            <person name="Davidsen T.M."/>
            <person name="Wayne K.J."/>
            <person name="Tettelin H."/>
            <person name="Glass J.I."/>
            <person name="Rusch D."/>
            <person name="Podicherti R."/>
            <person name="Tsui H.-C.T."/>
            <person name="Winkler M.E."/>
        </authorList>
    </citation>
    <scope>NUCLEOTIDE SEQUENCE</scope>
</reference>